<dbReference type="GO" id="GO:0008270">
    <property type="term" value="F:zinc ion binding"/>
    <property type="evidence" value="ECO:0007669"/>
    <property type="project" value="UniProtKB-KW"/>
</dbReference>
<keyword evidence="1" id="KW-0862">Zinc</keyword>
<evidence type="ECO:0000256" key="1">
    <source>
        <dbReference type="PROSITE-ProRule" id="PRU00042"/>
    </source>
</evidence>
<dbReference type="STRING" id="44941.A0A397UEZ1"/>
<evidence type="ECO:0000256" key="2">
    <source>
        <dbReference type="SAM" id="MobiDB-lite"/>
    </source>
</evidence>
<proteinExistence type="predicted"/>
<feature type="domain" description="C2H2-type" evidence="3">
    <location>
        <begin position="169"/>
        <end position="198"/>
    </location>
</feature>
<dbReference type="Gene3D" id="3.30.160.60">
    <property type="entry name" value="Classic Zinc Finger"/>
    <property type="match status" value="1"/>
</dbReference>
<evidence type="ECO:0000259" key="3">
    <source>
        <dbReference type="PROSITE" id="PS50157"/>
    </source>
</evidence>
<dbReference type="AlphaFoldDB" id="A0A397UEZ1"/>
<reference evidence="4 5" key="1">
    <citation type="submission" date="2018-06" db="EMBL/GenBank/DDBJ databases">
        <title>Comparative genomics reveals the genomic features of Rhizophagus irregularis, R. cerebriforme, R. diaphanum and Gigaspora rosea, and their symbiotic lifestyle signature.</title>
        <authorList>
            <person name="Morin E."/>
            <person name="San Clemente H."/>
            <person name="Chen E.C.H."/>
            <person name="De La Providencia I."/>
            <person name="Hainaut M."/>
            <person name="Kuo A."/>
            <person name="Kohler A."/>
            <person name="Murat C."/>
            <person name="Tang N."/>
            <person name="Roy S."/>
            <person name="Loubradou J."/>
            <person name="Henrissat B."/>
            <person name="Grigoriev I.V."/>
            <person name="Corradi N."/>
            <person name="Roux C."/>
            <person name="Martin F.M."/>
        </authorList>
    </citation>
    <scope>NUCLEOTIDE SEQUENCE [LARGE SCALE GENOMIC DNA]</scope>
    <source>
        <strain evidence="4 5">DAOM 194757</strain>
    </source>
</reference>
<name>A0A397UEZ1_9GLOM</name>
<dbReference type="Proteomes" id="UP000266673">
    <property type="component" value="Unassembled WGS sequence"/>
</dbReference>
<protein>
    <recommendedName>
        <fullName evidence="3">C2H2-type domain-containing protein</fullName>
    </recommendedName>
</protein>
<comment type="caution">
    <text evidence="4">The sequence shown here is derived from an EMBL/GenBank/DDBJ whole genome shotgun (WGS) entry which is preliminary data.</text>
</comment>
<dbReference type="InterPro" id="IPR013087">
    <property type="entry name" value="Znf_C2H2_type"/>
</dbReference>
<accession>A0A397UEZ1</accession>
<dbReference type="SMART" id="SM00355">
    <property type="entry name" value="ZnF_C2H2"/>
    <property type="match status" value="2"/>
</dbReference>
<gene>
    <name evidence="4" type="ORF">C2G38_2210792</name>
</gene>
<keyword evidence="1" id="KW-0479">Metal-binding</keyword>
<dbReference type="PROSITE" id="PS50157">
    <property type="entry name" value="ZINC_FINGER_C2H2_2"/>
    <property type="match status" value="1"/>
</dbReference>
<keyword evidence="5" id="KW-1185">Reference proteome</keyword>
<organism evidence="4 5">
    <name type="scientific">Gigaspora rosea</name>
    <dbReference type="NCBI Taxonomy" id="44941"/>
    <lineage>
        <taxon>Eukaryota</taxon>
        <taxon>Fungi</taxon>
        <taxon>Fungi incertae sedis</taxon>
        <taxon>Mucoromycota</taxon>
        <taxon>Glomeromycotina</taxon>
        <taxon>Glomeromycetes</taxon>
        <taxon>Diversisporales</taxon>
        <taxon>Gigasporaceae</taxon>
        <taxon>Gigaspora</taxon>
    </lineage>
</organism>
<evidence type="ECO:0000313" key="4">
    <source>
        <dbReference type="EMBL" id="RIB08754.1"/>
    </source>
</evidence>
<dbReference type="EMBL" id="QKWP01001466">
    <property type="protein sequence ID" value="RIB08754.1"/>
    <property type="molecule type" value="Genomic_DNA"/>
</dbReference>
<evidence type="ECO:0000313" key="5">
    <source>
        <dbReference type="Proteomes" id="UP000266673"/>
    </source>
</evidence>
<keyword evidence="1" id="KW-0863">Zinc-finger</keyword>
<feature type="region of interest" description="Disordered" evidence="2">
    <location>
        <begin position="60"/>
        <end position="106"/>
    </location>
</feature>
<sequence>MVYNFTLSTIRSDGTSQNELTIVIDDTQTPLQLSLAVSNSSRLIISLTNSDSSIVLNDNIHMHPENSDEPLFPENSDEPLPSENSVEPLPLVNSGEPLPPEDSGESLPLVGSGATIPNNNNTFFSTTFLYSESEAMDLYSNSDLIEFNNNSRSISSLSTSRPTSSVHRFWCNYNNCGRTFRSQGEWQEHQYQHYGGSPFICLVEGCASFGTTYSSKSNLRRHYRQRHSNQSHPEFQNTI</sequence>
<dbReference type="OrthoDB" id="654211at2759"/>
<dbReference type="SUPFAM" id="SSF57667">
    <property type="entry name" value="beta-beta-alpha zinc fingers"/>
    <property type="match status" value="1"/>
</dbReference>
<dbReference type="PROSITE" id="PS00028">
    <property type="entry name" value="ZINC_FINGER_C2H2_1"/>
    <property type="match status" value="1"/>
</dbReference>
<dbReference type="InterPro" id="IPR036236">
    <property type="entry name" value="Znf_C2H2_sf"/>
</dbReference>